<protein>
    <submittedName>
        <fullName evidence="3">Uncharacterized protein</fullName>
    </submittedName>
</protein>
<evidence type="ECO:0000313" key="4">
    <source>
        <dbReference type="Proteomes" id="UP001390339"/>
    </source>
</evidence>
<sequence>MMRPVPLSSTLAVLLFYVVFLTIVIGGGILFARSNSPPEGTERTGESGEGSEYDSDDESGSEEEEGDPYDVGNAHAFYHYSRLPDTDVESLEWER</sequence>
<dbReference type="EMBL" id="JAPCWZ010000005">
    <property type="protein sequence ID" value="KAK8861808.1"/>
    <property type="molecule type" value="Genomic_DNA"/>
</dbReference>
<evidence type="ECO:0000256" key="2">
    <source>
        <dbReference type="SAM" id="Phobius"/>
    </source>
</evidence>
<keyword evidence="4" id="KW-1185">Reference proteome</keyword>
<feature type="transmembrane region" description="Helical" evidence="2">
    <location>
        <begin position="12"/>
        <end position="32"/>
    </location>
</feature>
<keyword evidence="2" id="KW-1133">Transmembrane helix</keyword>
<organism evidence="3 4">
    <name type="scientific">Apiospora arundinis</name>
    <dbReference type="NCBI Taxonomy" id="335852"/>
    <lineage>
        <taxon>Eukaryota</taxon>
        <taxon>Fungi</taxon>
        <taxon>Dikarya</taxon>
        <taxon>Ascomycota</taxon>
        <taxon>Pezizomycotina</taxon>
        <taxon>Sordariomycetes</taxon>
        <taxon>Xylariomycetidae</taxon>
        <taxon>Amphisphaeriales</taxon>
        <taxon>Apiosporaceae</taxon>
        <taxon>Apiospora</taxon>
    </lineage>
</organism>
<name>A0ABR2IES3_9PEZI</name>
<comment type="caution">
    <text evidence="3">The sequence shown here is derived from an EMBL/GenBank/DDBJ whole genome shotgun (WGS) entry which is preliminary data.</text>
</comment>
<feature type="compositionally biased region" description="Acidic residues" evidence="1">
    <location>
        <begin position="49"/>
        <end position="68"/>
    </location>
</feature>
<gene>
    <name evidence="3" type="ORF">PGQ11_008043</name>
</gene>
<evidence type="ECO:0000256" key="1">
    <source>
        <dbReference type="SAM" id="MobiDB-lite"/>
    </source>
</evidence>
<feature type="region of interest" description="Disordered" evidence="1">
    <location>
        <begin position="31"/>
        <end position="72"/>
    </location>
</feature>
<accession>A0ABR2IES3</accession>
<keyword evidence="2" id="KW-0812">Transmembrane</keyword>
<dbReference type="Proteomes" id="UP001390339">
    <property type="component" value="Unassembled WGS sequence"/>
</dbReference>
<keyword evidence="2" id="KW-0472">Membrane</keyword>
<proteinExistence type="predicted"/>
<reference evidence="3 4" key="1">
    <citation type="journal article" date="2024" name="IMA Fungus">
        <title>Apiospora arundinis, a panoply of carbohydrate-active enzymes and secondary metabolites.</title>
        <authorList>
            <person name="Sorensen T."/>
            <person name="Petersen C."/>
            <person name="Muurmann A.T."/>
            <person name="Christiansen J.V."/>
            <person name="Brundto M.L."/>
            <person name="Overgaard C.K."/>
            <person name="Boysen A.T."/>
            <person name="Wollenberg R.D."/>
            <person name="Larsen T.O."/>
            <person name="Sorensen J.L."/>
            <person name="Nielsen K.L."/>
            <person name="Sondergaard T.E."/>
        </authorList>
    </citation>
    <scope>NUCLEOTIDE SEQUENCE [LARGE SCALE GENOMIC DNA]</scope>
    <source>
        <strain evidence="3 4">AAU 773</strain>
    </source>
</reference>
<evidence type="ECO:0000313" key="3">
    <source>
        <dbReference type="EMBL" id="KAK8861808.1"/>
    </source>
</evidence>